<feature type="region of interest" description="Disordered" evidence="1">
    <location>
        <begin position="1"/>
        <end position="102"/>
    </location>
</feature>
<protein>
    <submittedName>
        <fullName evidence="2">Uncharacterized protein</fullName>
    </submittedName>
</protein>
<dbReference type="AlphaFoldDB" id="A0A918ERJ4"/>
<evidence type="ECO:0000313" key="2">
    <source>
        <dbReference type="EMBL" id="GGQ47026.1"/>
    </source>
</evidence>
<evidence type="ECO:0000256" key="1">
    <source>
        <dbReference type="SAM" id="MobiDB-lite"/>
    </source>
</evidence>
<reference evidence="2" key="2">
    <citation type="submission" date="2020-09" db="EMBL/GenBank/DDBJ databases">
        <authorList>
            <person name="Sun Q."/>
            <person name="Ohkuma M."/>
        </authorList>
    </citation>
    <scope>NUCLEOTIDE SEQUENCE</scope>
    <source>
        <strain evidence="2">JCM 3131</strain>
    </source>
</reference>
<organism evidence="2 3">
    <name type="scientific">Streptomyces ruber</name>
    <dbReference type="NCBI Taxonomy" id="83378"/>
    <lineage>
        <taxon>Bacteria</taxon>
        <taxon>Bacillati</taxon>
        <taxon>Actinomycetota</taxon>
        <taxon>Actinomycetes</taxon>
        <taxon>Kitasatosporales</taxon>
        <taxon>Streptomycetaceae</taxon>
        <taxon>Streptomyces</taxon>
    </lineage>
</organism>
<reference evidence="2" key="1">
    <citation type="journal article" date="2014" name="Int. J. Syst. Evol. Microbiol.">
        <title>Complete genome sequence of Corynebacterium casei LMG S-19264T (=DSM 44701T), isolated from a smear-ripened cheese.</title>
        <authorList>
            <consortium name="US DOE Joint Genome Institute (JGI-PGF)"/>
            <person name="Walter F."/>
            <person name="Albersmeier A."/>
            <person name="Kalinowski J."/>
            <person name="Ruckert C."/>
        </authorList>
    </citation>
    <scope>NUCLEOTIDE SEQUENCE</scope>
    <source>
        <strain evidence="2">JCM 3131</strain>
    </source>
</reference>
<name>A0A918ERJ4_9ACTN</name>
<accession>A0A918ERJ4</accession>
<feature type="compositionally biased region" description="Basic residues" evidence="1">
    <location>
        <begin position="61"/>
        <end position="70"/>
    </location>
</feature>
<comment type="caution">
    <text evidence="2">The sequence shown here is derived from an EMBL/GenBank/DDBJ whole genome shotgun (WGS) entry which is preliminary data.</text>
</comment>
<dbReference type="EMBL" id="BMQK01000002">
    <property type="protein sequence ID" value="GGQ47026.1"/>
    <property type="molecule type" value="Genomic_DNA"/>
</dbReference>
<dbReference type="Proteomes" id="UP000620156">
    <property type="component" value="Unassembled WGS sequence"/>
</dbReference>
<gene>
    <name evidence="2" type="ORF">GCM10010145_14910</name>
</gene>
<evidence type="ECO:0000313" key="3">
    <source>
        <dbReference type="Proteomes" id="UP000620156"/>
    </source>
</evidence>
<keyword evidence="3" id="KW-1185">Reference proteome</keyword>
<proteinExistence type="predicted"/>
<sequence length="142" mass="15726">MQNTRRALQPHRNDSTKGARIIVPVFLPPGKDRPTRSPPPPTAPSSPSSRGLRSHDETRRAARLPRPHQRTAHDPRPTRRRRRIIGAGTGGKDDGEDQEHYDADAAAESALLHFSTPRDPATIAALLRTRVHRPGSLIWPQG</sequence>